<evidence type="ECO:0000313" key="16">
    <source>
        <dbReference type="Proteomes" id="UP000325440"/>
    </source>
</evidence>
<dbReference type="InterPro" id="IPR045473">
    <property type="entry name" value="ASM_C"/>
</dbReference>
<dbReference type="InterPro" id="IPR008139">
    <property type="entry name" value="SaposinB_dom"/>
</dbReference>
<comment type="function">
    <text evidence="13">Converts sphingomyelin to ceramide.</text>
</comment>
<dbReference type="FunFam" id="3.60.21.10:FF:000077">
    <property type="entry name" value="Sphingomyelin phosphodiesterase"/>
    <property type="match status" value="1"/>
</dbReference>
<comment type="cofactor">
    <cofactor evidence="1">
        <name>Zn(2+)</name>
        <dbReference type="ChEBI" id="CHEBI:29105"/>
    </cofactor>
</comment>
<dbReference type="Gene3D" id="3.60.21.10">
    <property type="match status" value="1"/>
</dbReference>
<evidence type="ECO:0000256" key="2">
    <source>
        <dbReference type="ARBA" id="ARBA00004613"/>
    </source>
</evidence>
<feature type="domain" description="Saposin B-type" evidence="14">
    <location>
        <begin position="145"/>
        <end position="229"/>
    </location>
</feature>
<dbReference type="GO" id="GO:0005615">
    <property type="term" value="C:extracellular space"/>
    <property type="evidence" value="ECO:0007669"/>
    <property type="project" value="TreeGrafter"/>
</dbReference>
<dbReference type="InterPro" id="IPR029052">
    <property type="entry name" value="Metallo-depent_PP-like"/>
</dbReference>
<dbReference type="Pfam" id="PF00149">
    <property type="entry name" value="Metallophos"/>
    <property type="match status" value="1"/>
</dbReference>
<evidence type="ECO:0000256" key="10">
    <source>
        <dbReference type="ARBA" id="ARBA00023180"/>
    </source>
</evidence>
<name>A0A5E4N8U4_9HEMI</name>
<comment type="similarity">
    <text evidence="3">Belongs to the acid sphingomyelinase family.</text>
</comment>
<keyword evidence="5" id="KW-0479">Metal-binding</keyword>
<dbReference type="GO" id="GO:0016798">
    <property type="term" value="F:hydrolase activity, acting on glycosyl bonds"/>
    <property type="evidence" value="ECO:0007669"/>
    <property type="project" value="UniProtKB-KW"/>
</dbReference>
<dbReference type="SUPFAM" id="SSF56300">
    <property type="entry name" value="Metallo-dependent phosphatases"/>
    <property type="match status" value="1"/>
</dbReference>
<keyword evidence="4" id="KW-0964">Secreted</keyword>
<dbReference type="FunFam" id="1.10.225.10:FF:000010">
    <property type="entry name" value="Sphingomyelin phosphodiesterase"/>
    <property type="match status" value="1"/>
</dbReference>
<dbReference type="InterPro" id="IPR041805">
    <property type="entry name" value="ASMase/PPN1_MPP"/>
</dbReference>
<evidence type="ECO:0000313" key="15">
    <source>
        <dbReference type="EMBL" id="VVC41093.1"/>
    </source>
</evidence>
<evidence type="ECO:0000256" key="4">
    <source>
        <dbReference type="ARBA" id="ARBA00022525"/>
    </source>
</evidence>
<accession>A0A5E4N8U4</accession>
<dbReference type="GO" id="GO:0006685">
    <property type="term" value="P:sphingomyelin catabolic process"/>
    <property type="evidence" value="ECO:0007669"/>
    <property type="project" value="TreeGrafter"/>
</dbReference>
<evidence type="ECO:0000256" key="11">
    <source>
        <dbReference type="ARBA" id="ARBA00023295"/>
    </source>
</evidence>
<dbReference type="InterPro" id="IPR004843">
    <property type="entry name" value="Calcineurin-like_PHP"/>
</dbReference>
<dbReference type="InterPro" id="IPR011001">
    <property type="entry name" value="Saposin-like"/>
</dbReference>
<dbReference type="OrthoDB" id="282973at2759"/>
<dbReference type="PANTHER" id="PTHR10340:SF34">
    <property type="entry name" value="SPHINGOMYELIN PHOSPHODIESTERASE"/>
    <property type="match status" value="1"/>
</dbReference>
<comment type="catalytic activity">
    <reaction evidence="12">
        <text>a sphingomyelin + H2O = phosphocholine + an N-acylsphing-4-enine + H(+)</text>
        <dbReference type="Rhea" id="RHEA:19253"/>
        <dbReference type="ChEBI" id="CHEBI:15377"/>
        <dbReference type="ChEBI" id="CHEBI:15378"/>
        <dbReference type="ChEBI" id="CHEBI:17636"/>
        <dbReference type="ChEBI" id="CHEBI:52639"/>
        <dbReference type="ChEBI" id="CHEBI:295975"/>
        <dbReference type="EC" id="3.1.4.12"/>
    </reaction>
    <physiologicalReaction direction="left-to-right" evidence="12">
        <dbReference type="Rhea" id="RHEA:19254"/>
    </physiologicalReaction>
</comment>
<evidence type="ECO:0000256" key="13">
    <source>
        <dbReference type="ARBA" id="ARBA00059094"/>
    </source>
</evidence>
<dbReference type="GO" id="GO:0061750">
    <property type="term" value="F:acid sphingomyelin phosphodiesterase activity"/>
    <property type="evidence" value="ECO:0007669"/>
    <property type="project" value="TreeGrafter"/>
</dbReference>
<dbReference type="Pfam" id="PF19272">
    <property type="entry name" value="ASMase_C"/>
    <property type="match status" value="1"/>
</dbReference>
<dbReference type="SUPFAM" id="SSF47862">
    <property type="entry name" value="Saposin"/>
    <property type="match status" value="1"/>
</dbReference>
<evidence type="ECO:0000256" key="1">
    <source>
        <dbReference type="ARBA" id="ARBA00001947"/>
    </source>
</evidence>
<comment type="subcellular location">
    <subcellularLocation>
        <location evidence="2">Secreted</location>
    </subcellularLocation>
</comment>
<dbReference type="GO" id="GO:0005764">
    <property type="term" value="C:lysosome"/>
    <property type="evidence" value="ECO:0007669"/>
    <property type="project" value="TreeGrafter"/>
</dbReference>
<dbReference type="PROSITE" id="PS50015">
    <property type="entry name" value="SAP_B"/>
    <property type="match status" value="1"/>
</dbReference>
<dbReference type="Gene3D" id="1.10.225.10">
    <property type="entry name" value="Saposin-like"/>
    <property type="match status" value="1"/>
</dbReference>
<keyword evidence="10" id="KW-0325">Glycoprotein</keyword>
<keyword evidence="8" id="KW-0862">Zinc</keyword>
<evidence type="ECO:0000256" key="6">
    <source>
        <dbReference type="ARBA" id="ARBA00022729"/>
    </source>
</evidence>
<keyword evidence="11" id="KW-0326">Glycosidase</keyword>
<evidence type="ECO:0000256" key="5">
    <source>
        <dbReference type="ARBA" id="ARBA00022723"/>
    </source>
</evidence>
<dbReference type="AlphaFoldDB" id="A0A5E4N8U4"/>
<dbReference type="GO" id="GO:0046513">
    <property type="term" value="P:ceramide biosynthetic process"/>
    <property type="evidence" value="ECO:0007669"/>
    <property type="project" value="TreeGrafter"/>
</dbReference>
<protein>
    <submittedName>
        <fullName evidence="15">Calcineurin-like phosphoesterase domain, ApaH type,Saposin B type domain,Metallo-dependent phosphatase</fullName>
    </submittedName>
</protein>
<sequence>MLFRLLTTWLRQIVTFITVCAVFTAGVPIENPSRILQWTTHNMSVWDDIILLSKDTADHQPLLMINQTGVYTAPDIEKMENQTLKEFQILKMNYTKYLYEVDGKTMTNKEEGRASRAGLPRFVDKALQLLNLNQVVGEVETSVMSKMSCTACRAGAGLLQHYIKNGKTQDDIAKITYQFCTSFKLQTPRVCEGITEMFSGEVVYVLQRVTIGPEEICSFVIGDVCGDVYNPTHEWDVVFPPVPKPTPIEIKILKEPVPQFKVLHLSDTHFDPYYEEGTNADCNEPLCCRLTNGPALSLQSRAGRWGDYRKCDTPKRTIDNMLQHIVTTHTDIDYIIWTGDLPAHDIWNQTKEENLSILKETVGQLLKMFPGIPIFPALGNHEAVPVNSFPPASVTKPEYAIDWLYSELDTQWRRWLPGSVSRTIKRGAFYSVLVRPGFRIISLNMNYCNNKNWWLLMNSTDPVKELQWFIYELQNAEFNGEKVHVLGHIPPGHPDCLKVWSRNYYAIISRYESTITAQFFGHTHFDEFELFYDTQDIGRPVSIAYIGPSVTPYYDLNPGYRIYYVDGDREHSSRAVLDHETWVMNLKEANLYDYPIWQKLYSTQAAYNLQSLRPEDWDVFINNLAEDQTTFDLYYKHYWKNSPTRPVCDAECKKRMICDLRSGRSHDRKILCQEIESRIDAGSRVSWGAWLYNGFTASMSVIMSIPHYTYQIPKYLLGYTRSLMELLTSI</sequence>
<dbReference type="CDD" id="cd00842">
    <property type="entry name" value="MPP_ASMase"/>
    <property type="match status" value="1"/>
</dbReference>
<dbReference type="EMBL" id="CABPRJ010001912">
    <property type="protein sequence ID" value="VVC41093.1"/>
    <property type="molecule type" value="Genomic_DNA"/>
</dbReference>
<dbReference type="GO" id="GO:0046872">
    <property type="term" value="F:metal ion binding"/>
    <property type="evidence" value="ECO:0007669"/>
    <property type="project" value="UniProtKB-KW"/>
</dbReference>
<evidence type="ECO:0000256" key="7">
    <source>
        <dbReference type="ARBA" id="ARBA00022801"/>
    </source>
</evidence>
<organism evidence="15 16">
    <name type="scientific">Cinara cedri</name>
    <dbReference type="NCBI Taxonomy" id="506608"/>
    <lineage>
        <taxon>Eukaryota</taxon>
        <taxon>Metazoa</taxon>
        <taxon>Ecdysozoa</taxon>
        <taxon>Arthropoda</taxon>
        <taxon>Hexapoda</taxon>
        <taxon>Insecta</taxon>
        <taxon>Pterygota</taxon>
        <taxon>Neoptera</taxon>
        <taxon>Paraneoptera</taxon>
        <taxon>Hemiptera</taxon>
        <taxon>Sternorrhyncha</taxon>
        <taxon>Aphidomorpha</taxon>
        <taxon>Aphidoidea</taxon>
        <taxon>Aphididae</taxon>
        <taxon>Lachninae</taxon>
        <taxon>Cinara</taxon>
    </lineage>
</organism>
<evidence type="ECO:0000256" key="8">
    <source>
        <dbReference type="ARBA" id="ARBA00022833"/>
    </source>
</evidence>
<reference evidence="15 16" key="1">
    <citation type="submission" date="2019-08" db="EMBL/GenBank/DDBJ databases">
        <authorList>
            <person name="Alioto T."/>
            <person name="Alioto T."/>
            <person name="Gomez Garrido J."/>
        </authorList>
    </citation>
    <scope>NUCLEOTIDE SEQUENCE [LARGE SCALE GENOMIC DNA]</scope>
</reference>
<keyword evidence="6" id="KW-0732">Signal</keyword>
<evidence type="ECO:0000256" key="9">
    <source>
        <dbReference type="ARBA" id="ARBA00023157"/>
    </source>
</evidence>
<keyword evidence="7" id="KW-0378">Hydrolase</keyword>
<evidence type="ECO:0000259" key="14">
    <source>
        <dbReference type="PROSITE" id="PS50015"/>
    </source>
</evidence>
<gene>
    <name evidence="15" type="ORF">CINCED_3A012572</name>
</gene>
<dbReference type="GO" id="GO:0016020">
    <property type="term" value="C:membrane"/>
    <property type="evidence" value="ECO:0007669"/>
    <property type="project" value="GOC"/>
</dbReference>
<dbReference type="PANTHER" id="PTHR10340">
    <property type="entry name" value="SPHINGOMYELIN PHOSPHODIESTERASE"/>
    <property type="match status" value="1"/>
</dbReference>
<dbReference type="Proteomes" id="UP000325440">
    <property type="component" value="Unassembled WGS sequence"/>
</dbReference>
<evidence type="ECO:0000256" key="3">
    <source>
        <dbReference type="ARBA" id="ARBA00008234"/>
    </source>
</evidence>
<keyword evidence="16" id="KW-1185">Reference proteome</keyword>
<keyword evidence="9" id="KW-1015">Disulfide bond</keyword>
<evidence type="ECO:0000256" key="12">
    <source>
        <dbReference type="ARBA" id="ARBA00047268"/>
    </source>
</evidence>
<proteinExistence type="inferred from homology"/>
<dbReference type="SMART" id="SM00741">
    <property type="entry name" value="SapB"/>
    <property type="match status" value="1"/>
</dbReference>